<evidence type="ECO:0000256" key="6">
    <source>
        <dbReference type="ARBA" id="ARBA00023268"/>
    </source>
</evidence>
<dbReference type="InterPro" id="IPR014031">
    <property type="entry name" value="Ketoacyl_synth_C"/>
</dbReference>
<dbReference type="InterPro" id="IPR011032">
    <property type="entry name" value="GroES-like_sf"/>
</dbReference>
<dbReference type="SMART" id="SM00823">
    <property type="entry name" value="PKS_PP"/>
    <property type="match status" value="1"/>
</dbReference>
<evidence type="ECO:0000259" key="9">
    <source>
        <dbReference type="PROSITE" id="PS50075"/>
    </source>
</evidence>
<evidence type="ECO:0000256" key="8">
    <source>
        <dbReference type="PROSITE-ProRule" id="PRU01363"/>
    </source>
</evidence>
<dbReference type="Pfam" id="PF02801">
    <property type="entry name" value="Ketoacyl-synt_C"/>
    <property type="match status" value="1"/>
</dbReference>
<dbReference type="PROSITE" id="PS52004">
    <property type="entry name" value="KS3_2"/>
    <property type="match status" value="1"/>
</dbReference>
<dbReference type="InterPro" id="IPR020841">
    <property type="entry name" value="PKS_Beta-ketoAc_synthase_dom"/>
</dbReference>
<dbReference type="InterPro" id="IPR029063">
    <property type="entry name" value="SAM-dependent_MTases_sf"/>
</dbReference>
<dbReference type="Pfam" id="PF16197">
    <property type="entry name" value="KAsynt_C_assoc"/>
    <property type="match status" value="1"/>
</dbReference>
<dbReference type="SMART" id="SM00829">
    <property type="entry name" value="PKS_ER"/>
    <property type="match status" value="1"/>
</dbReference>
<dbReference type="EMBL" id="ML736271">
    <property type="protein sequence ID" value="KAE8374944.1"/>
    <property type="molecule type" value="Genomic_DNA"/>
</dbReference>
<dbReference type="CDD" id="cd00833">
    <property type="entry name" value="PKS"/>
    <property type="match status" value="1"/>
</dbReference>
<gene>
    <name evidence="12" type="ORF">BDV26DRAFT_295462</name>
</gene>
<keyword evidence="1" id="KW-0596">Phosphopantetheine</keyword>
<dbReference type="SUPFAM" id="SSF47336">
    <property type="entry name" value="ACP-like"/>
    <property type="match status" value="1"/>
</dbReference>
<keyword evidence="6" id="KW-0511">Multifunctional enzyme</keyword>
<dbReference type="Pfam" id="PF08240">
    <property type="entry name" value="ADH_N"/>
    <property type="match status" value="1"/>
</dbReference>
<proteinExistence type="predicted"/>
<keyword evidence="4" id="KW-0521">NADP</keyword>
<dbReference type="Pfam" id="PF23297">
    <property type="entry name" value="ACP_SdgA_C"/>
    <property type="match status" value="1"/>
</dbReference>
<sequence length="2555" mass="282188">MSGIHARRSSNGAQDTLAIVGFAFEFPQDATSSDRFWRMLCEGRSANTEFPKDRLNIDAFYHPDKERPSTLPVRGGNFVAKDLGVFDAPFFSITPGEATCMDPQHRRMLETAYHALEDAGIPIERCAGSDTSVYTGCFTNDYLSVLQQDYEAEQRHAAMGIAPSMLANRVSWFFNFKGTSMNLDSACSSSLVALHLACQELRAGTSSMALVGGANLVYHPNFMKAMAGFNFLSPDSRCWSFDSRANGYSRGEGSAMIVVKRLSDALRDGNTIRAVIRNTGSNQDGRTPGITQPSLQSQVELIEHTYSQANLDMGPTRFFEAHGTGTPVGDPVEANAIGQAFRHCRTLDDPLYIGAVKANIGHLEGASGLAGLIKALLVLENGTIPPIAGFESLNPQIDAEKLRLHFPKTAIPWPTTGLRRACVNSFGFGGTNATVILDDVYHYLQVNSLQGYHHTRQFPPSVMAGLNTIYAEISEGSNGDIVSETPKLLVWSAGDKIGTQSLTTAYLEYISQNRSQVTNLAYTLAMRRSQLSWRSFAVYDPSTASAIRDQRSTEPLRTQSDTRVAFVFTGQGSQYVGMGRELLSYPVYKNTIHLLEDDLKQLGCSWSLQHLMDTPDGDVAIDRPEYSQPLITCLQIALIDLLQSLGVRPAVVLGHSSGEIAAAYAAGGLSRFSAVKVAYYRGLLSSKLADAKTGLSMMAVGVSRKDVKSYFDRLFELEGSLDVSVGCVNSPRSVTLTGSTRQLNILCQWFESDSIFARILRVPIAYHSNSMNEIAEAYRSAMSTLEPGNEFTSIAMMSSVTQSIVAAETLPTAEYWVRNLTSTVEFEGALSKLLLQSNKQPRKQLGRSSPIDLRFSHLLEIGPHRTLQGPIAETVRAHAMSHKPSYMALLERKRSAYITLLTTLGQLYSAGYPVDILAANRIEEAHRPMPPNMPSYPFNDTQVYWKESRLSKNFRFRDTARHALLGTRSLDWNPQVAQWRNMIRISELPWLRDHKIDGQFIFPGTAMVVIAVEALRQRPGAMASLSSIEIKDLDFLHAITVPHGMEQVETQFTLITESDASWSRFKLFVMEDSGYVECCRGFIRGNLNQDLENLELPFTTSETFQEWIAGVSEACKSSKEPYDMPTESTVQYGPCFRNLEHMRVGPRGEAIATVNMNTWRSHNASDKWEEVYTIHPCTMDGLAQLIVPALEQGNDSLPTMVPVHASSIWINFREPVLQPEGKMLAAAKCKLRGRRGATANIVGTARDSGELALYIENLETRFVGTNSTTAVENSEPRNLCTRLLWKADVDSLSHEQLLSELRRGRPNEAADAAYQFEILQFAILCFIDTAIQYLEQNTLLSIPPYLHPYVDWMKYQQLRLHSTVSRAATQTLLSNPEARGRLCATVESSGVDGNFFMHIGRNLIPILSGEADPLDVIFRNGLADRYYEQMLANAHHAHPANAYVDLLCFKNPSMKILEVGAGTGGQTMGILETLSSNGVKKCVQYDYTDISPGFFPRAQEKFKEYIDIMQFRVCDISKDPTAQAFELGSYDLVVASHVLHATKSLDQSLQNIKKLLKPGGRLLLFETTDPDALHIGFAFGLLKDWWSPLNNESRSLYSPCLTTTQWDRLLRENGFSGVDVEVPGQETLTCRYSSIIISRSMATVNGVLNETENVVLITDPSVEYQCHVAESIGHHFPVATYTLADVSQIDAGPSTIVVNLVEMQAFVLDGISSDNYSLLQSLMTKTKNLIWVTQPVAKEKVPQHCLAEGLGRTLASEDSTRKFVTLALSSHETSSRAAELIMKLMLQLSKSQVRDLESNYTVSNGVLCIPRVSKHERMNRDVAEMIKPRRQEVRQLNSDTTLYLHAGSPGHSLSLEYREDISSLPPLLEDEVDVRIKAFGLTHRDDLIATAHIDDVDIGTECAGVVHEAGANSGFQPGDRVVVIGIAMARTQVRAKSNSVVAIPSTLSFSEAASLPTALWLAFYSLHHVGRLEEQEAVLIHLASSNFGQIAVQLAALRNARVLTTVRTEAQKEFLYHQLGIPRTNILLIDDALFRNKVHEATDGQGIDVAVGPLADGNLDVSDCLAPCGRVVDVSLSKSAHPMAPKKQSMNICRSSVNMVELLRARPVVAYRIFQDAMKQFFHGQCRPPRSIQTFAAEDIQAAFNNTRDSNIISKRVVEFSDAISLKVNCLKKPPYLFPEDASYVIAGGLGGLGRSFARWMASRGARYLILLSRSGPQSPVARELVHELEQQGVYVATPRVDISNLSEVQAVLSTLSHTTPPIRGCIQATVALRDNLFENMSHDDWTISTNSKAKGSWNLHQALPSNLDFFVLLSSLNGIFGSRAQANYAAGNTFKDALAHYRLARGQKAVSIDLGLMVAEGVVAESEFLLTSMRRLGHLMEIAQDELIALLDYYCNPDLPLLPHDAAQVIVGIEMPAKVIAKGVDLHHSIRRPIFSHLFRMYTQETSKRHNIHAGVASVDRSSKLRNAASHGEAAELVTEWLSAKVSQILGLSPSDIEPGKPIQTYGIDSLVAIDLKNWFETEIGTSMTVFDVMSNTPLCRLSATAAERSRYRC</sequence>
<keyword evidence="3" id="KW-0808">Transferase</keyword>
<dbReference type="InterPro" id="IPR001227">
    <property type="entry name" value="Ac_transferase_dom_sf"/>
</dbReference>
<name>A0A5N7AYL0_9EURO</name>
<dbReference type="InterPro" id="IPR049900">
    <property type="entry name" value="PKS_mFAS_DH"/>
</dbReference>
<dbReference type="Gene3D" id="3.30.70.3290">
    <property type="match status" value="1"/>
</dbReference>
<evidence type="ECO:0000256" key="7">
    <source>
        <dbReference type="ARBA" id="ARBA00023315"/>
    </source>
</evidence>
<dbReference type="Gene3D" id="3.40.366.10">
    <property type="entry name" value="Malonyl-Coenzyme A Acyl Carrier Protein, domain 2"/>
    <property type="match status" value="1"/>
</dbReference>
<keyword evidence="5" id="KW-0560">Oxidoreductase</keyword>
<evidence type="ECO:0000259" key="10">
    <source>
        <dbReference type="PROSITE" id="PS52004"/>
    </source>
</evidence>
<evidence type="ECO:0000313" key="13">
    <source>
        <dbReference type="Proteomes" id="UP000326198"/>
    </source>
</evidence>
<dbReference type="SUPFAM" id="SSF53901">
    <property type="entry name" value="Thiolase-like"/>
    <property type="match status" value="1"/>
</dbReference>
<dbReference type="OrthoDB" id="329835at2759"/>
<dbReference type="InterPro" id="IPR014030">
    <property type="entry name" value="Ketoacyl_synth_N"/>
</dbReference>
<dbReference type="SMART" id="SM00827">
    <property type="entry name" value="PKS_AT"/>
    <property type="match status" value="1"/>
</dbReference>
<feature type="region of interest" description="N-terminal hotdog fold" evidence="8">
    <location>
        <begin position="962"/>
        <end position="1090"/>
    </location>
</feature>
<dbReference type="GO" id="GO:0016491">
    <property type="term" value="F:oxidoreductase activity"/>
    <property type="evidence" value="ECO:0007669"/>
    <property type="project" value="UniProtKB-KW"/>
</dbReference>
<dbReference type="InterPro" id="IPR009081">
    <property type="entry name" value="PP-bd_ACP"/>
</dbReference>
<dbReference type="InterPro" id="IPR016035">
    <property type="entry name" value="Acyl_Trfase/lysoPLipase"/>
</dbReference>
<dbReference type="InterPro" id="IPR042104">
    <property type="entry name" value="PKS_dehydratase_sf"/>
</dbReference>
<dbReference type="Pfam" id="PF23114">
    <property type="entry name" value="NAD-bd_HRPKS_sdrA"/>
    <property type="match status" value="1"/>
</dbReference>
<evidence type="ECO:0000313" key="12">
    <source>
        <dbReference type="EMBL" id="KAE8374944.1"/>
    </source>
</evidence>
<dbReference type="InterPro" id="IPR049552">
    <property type="entry name" value="PKS_DH_N"/>
</dbReference>
<dbReference type="GO" id="GO:0006633">
    <property type="term" value="P:fatty acid biosynthetic process"/>
    <property type="evidence" value="ECO:0007669"/>
    <property type="project" value="InterPro"/>
</dbReference>
<accession>A0A5N7AYL0</accession>
<dbReference type="Gene3D" id="3.40.50.720">
    <property type="entry name" value="NAD(P)-binding Rossmann-like Domain"/>
    <property type="match status" value="2"/>
</dbReference>
<feature type="region of interest" description="C-terminal hotdog fold" evidence="8">
    <location>
        <begin position="1109"/>
        <end position="1269"/>
    </location>
</feature>
<dbReference type="CDD" id="cd05195">
    <property type="entry name" value="enoyl_red"/>
    <property type="match status" value="1"/>
</dbReference>
<dbReference type="InterPro" id="IPR013968">
    <property type="entry name" value="PKS_KR"/>
</dbReference>
<dbReference type="PROSITE" id="PS00606">
    <property type="entry name" value="KS3_1"/>
    <property type="match status" value="1"/>
</dbReference>
<dbReference type="InterPro" id="IPR056501">
    <property type="entry name" value="NAD-bd_HRPKS_sdrA"/>
</dbReference>
<keyword evidence="13" id="KW-1185">Reference proteome</keyword>
<dbReference type="GO" id="GO:0004315">
    <property type="term" value="F:3-oxoacyl-[acyl-carrier-protein] synthase activity"/>
    <property type="evidence" value="ECO:0007669"/>
    <property type="project" value="InterPro"/>
</dbReference>
<dbReference type="Gene3D" id="3.90.180.10">
    <property type="entry name" value="Medium-chain alcohol dehydrogenases, catalytic domain"/>
    <property type="match status" value="1"/>
</dbReference>
<dbReference type="InterPro" id="IPR050091">
    <property type="entry name" value="PKS_NRPS_Biosynth_Enz"/>
</dbReference>
<dbReference type="SUPFAM" id="SSF52151">
    <property type="entry name" value="FabD/lysophospholipase-like"/>
    <property type="match status" value="1"/>
</dbReference>
<reference evidence="12 13" key="1">
    <citation type="submission" date="2019-04" db="EMBL/GenBank/DDBJ databases">
        <title>Friends and foes A comparative genomics studyof 23 Aspergillus species from section Flavi.</title>
        <authorList>
            <consortium name="DOE Joint Genome Institute"/>
            <person name="Kjaerbolling I."/>
            <person name="Vesth T."/>
            <person name="Frisvad J.C."/>
            <person name="Nybo J.L."/>
            <person name="Theobald S."/>
            <person name="Kildgaard S."/>
            <person name="Isbrandt T."/>
            <person name="Kuo A."/>
            <person name="Sato A."/>
            <person name="Lyhne E.K."/>
            <person name="Kogle M.E."/>
            <person name="Wiebenga A."/>
            <person name="Kun R.S."/>
            <person name="Lubbers R.J."/>
            <person name="Makela M.R."/>
            <person name="Barry K."/>
            <person name="Chovatia M."/>
            <person name="Clum A."/>
            <person name="Daum C."/>
            <person name="Haridas S."/>
            <person name="He G."/>
            <person name="LaButti K."/>
            <person name="Lipzen A."/>
            <person name="Mondo S."/>
            <person name="Riley R."/>
            <person name="Salamov A."/>
            <person name="Simmons B.A."/>
            <person name="Magnuson J.K."/>
            <person name="Henrissat B."/>
            <person name="Mortensen U.H."/>
            <person name="Larsen T.O."/>
            <person name="Devries R.P."/>
            <person name="Grigoriev I.V."/>
            <person name="Machida M."/>
            <person name="Baker S.E."/>
            <person name="Andersen M.R."/>
        </authorList>
    </citation>
    <scope>NUCLEOTIDE SEQUENCE [LARGE SCALE GENOMIC DNA]</scope>
    <source>
        <strain evidence="12 13">IBT 29228</strain>
    </source>
</reference>
<dbReference type="Pfam" id="PF08242">
    <property type="entry name" value="Methyltransf_12"/>
    <property type="match status" value="1"/>
</dbReference>
<dbReference type="InterPro" id="IPR013217">
    <property type="entry name" value="Methyltransf_12"/>
</dbReference>
<dbReference type="PROSITE" id="PS52019">
    <property type="entry name" value="PKS_MFAS_DH"/>
    <property type="match status" value="1"/>
</dbReference>
<dbReference type="SUPFAM" id="SSF55048">
    <property type="entry name" value="Probable ACP-binding domain of malonyl-CoA ACP transacylase"/>
    <property type="match status" value="1"/>
</dbReference>
<dbReference type="SUPFAM" id="SSF50129">
    <property type="entry name" value="GroES-like"/>
    <property type="match status" value="1"/>
</dbReference>
<evidence type="ECO:0000256" key="1">
    <source>
        <dbReference type="ARBA" id="ARBA00022450"/>
    </source>
</evidence>
<evidence type="ECO:0000259" key="11">
    <source>
        <dbReference type="PROSITE" id="PS52019"/>
    </source>
</evidence>
<dbReference type="Pfam" id="PF00698">
    <property type="entry name" value="Acyl_transf_1"/>
    <property type="match status" value="1"/>
</dbReference>
<dbReference type="InterPro" id="IPR014043">
    <property type="entry name" value="Acyl_transferase_dom"/>
</dbReference>
<dbReference type="InterPro" id="IPR036736">
    <property type="entry name" value="ACP-like_sf"/>
</dbReference>
<dbReference type="GO" id="GO:0044550">
    <property type="term" value="P:secondary metabolite biosynthetic process"/>
    <property type="evidence" value="ECO:0007669"/>
    <property type="project" value="TreeGrafter"/>
</dbReference>
<dbReference type="InterPro" id="IPR032821">
    <property type="entry name" value="PKS_assoc"/>
</dbReference>
<dbReference type="Gene3D" id="3.40.50.150">
    <property type="entry name" value="Vaccinia Virus protein VP39"/>
    <property type="match status" value="1"/>
</dbReference>
<dbReference type="PANTHER" id="PTHR43775">
    <property type="entry name" value="FATTY ACID SYNTHASE"/>
    <property type="match status" value="1"/>
</dbReference>
<evidence type="ECO:0000256" key="5">
    <source>
        <dbReference type="ARBA" id="ARBA00023002"/>
    </source>
</evidence>
<dbReference type="InterPro" id="IPR016036">
    <property type="entry name" value="Malonyl_transacylase_ACP-bd"/>
</dbReference>
<dbReference type="SMART" id="SM00826">
    <property type="entry name" value="PKS_DH"/>
    <property type="match status" value="1"/>
</dbReference>
<dbReference type="InterPro" id="IPR020843">
    <property type="entry name" value="ER"/>
</dbReference>
<feature type="active site" description="Proton donor; for dehydratase activity" evidence="8">
    <location>
        <position position="1180"/>
    </location>
</feature>
<evidence type="ECO:0000256" key="3">
    <source>
        <dbReference type="ARBA" id="ARBA00022679"/>
    </source>
</evidence>
<dbReference type="InterPro" id="IPR016039">
    <property type="entry name" value="Thiolase-like"/>
</dbReference>
<dbReference type="Proteomes" id="UP000326198">
    <property type="component" value="Unassembled WGS sequence"/>
</dbReference>
<dbReference type="InterPro" id="IPR013154">
    <property type="entry name" value="ADH-like_N"/>
</dbReference>
<dbReference type="SUPFAM" id="SSF53335">
    <property type="entry name" value="S-adenosyl-L-methionine-dependent methyltransferases"/>
    <property type="match status" value="1"/>
</dbReference>
<dbReference type="InterPro" id="IPR020807">
    <property type="entry name" value="PKS_DH"/>
</dbReference>
<evidence type="ECO:0000256" key="4">
    <source>
        <dbReference type="ARBA" id="ARBA00022857"/>
    </source>
</evidence>
<keyword evidence="2" id="KW-0597">Phosphoprotein</keyword>
<dbReference type="GO" id="GO:0031177">
    <property type="term" value="F:phosphopantetheine binding"/>
    <property type="evidence" value="ECO:0007669"/>
    <property type="project" value="InterPro"/>
</dbReference>
<feature type="domain" description="Ketosynthase family 3 (KS3)" evidence="10">
    <location>
        <begin position="14"/>
        <end position="439"/>
    </location>
</feature>
<dbReference type="InterPro" id="IPR018201">
    <property type="entry name" value="Ketoacyl_synth_AS"/>
</dbReference>
<dbReference type="PROSITE" id="PS50075">
    <property type="entry name" value="CARRIER"/>
    <property type="match status" value="1"/>
</dbReference>
<organism evidence="12 13">
    <name type="scientific">Aspergillus bertholletiae</name>
    <dbReference type="NCBI Taxonomy" id="1226010"/>
    <lineage>
        <taxon>Eukaryota</taxon>
        <taxon>Fungi</taxon>
        <taxon>Dikarya</taxon>
        <taxon>Ascomycota</taxon>
        <taxon>Pezizomycotina</taxon>
        <taxon>Eurotiomycetes</taxon>
        <taxon>Eurotiomycetidae</taxon>
        <taxon>Eurotiales</taxon>
        <taxon>Aspergillaceae</taxon>
        <taxon>Aspergillus</taxon>
        <taxon>Aspergillus subgen. Circumdati</taxon>
    </lineage>
</organism>
<dbReference type="Gene3D" id="3.10.129.110">
    <property type="entry name" value="Polyketide synthase dehydratase"/>
    <property type="match status" value="1"/>
</dbReference>
<dbReference type="CDD" id="cd02440">
    <property type="entry name" value="AdoMet_MTases"/>
    <property type="match status" value="1"/>
</dbReference>
<dbReference type="SUPFAM" id="SSF51735">
    <property type="entry name" value="NAD(P)-binding Rossmann-fold domains"/>
    <property type="match status" value="2"/>
</dbReference>
<dbReference type="Gene3D" id="3.40.47.10">
    <property type="match status" value="1"/>
</dbReference>
<protein>
    <submittedName>
        <fullName evidence="12">Putative polyketide synthase</fullName>
    </submittedName>
</protein>
<feature type="domain" description="PKS/mFAS DH" evidence="11">
    <location>
        <begin position="962"/>
        <end position="1269"/>
    </location>
</feature>
<feature type="domain" description="Carrier" evidence="9">
    <location>
        <begin position="2474"/>
        <end position="2551"/>
    </location>
</feature>
<dbReference type="Pfam" id="PF08659">
    <property type="entry name" value="KR"/>
    <property type="match status" value="1"/>
</dbReference>
<dbReference type="SMART" id="SM00825">
    <property type="entry name" value="PKS_KS"/>
    <property type="match status" value="1"/>
</dbReference>
<dbReference type="InterPro" id="IPR036291">
    <property type="entry name" value="NAD(P)-bd_dom_sf"/>
</dbReference>
<dbReference type="PANTHER" id="PTHR43775:SF29">
    <property type="entry name" value="ASPERFURANONE POLYKETIDE SYNTHASE AFOG-RELATED"/>
    <property type="match status" value="1"/>
</dbReference>
<dbReference type="SMART" id="SM00822">
    <property type="entry name" value="PKS_KR"/>
    <property type="match status" value="1"/>
</dbReference>
<dbReference type="Gene3D" id="1.10.1200.10">
    <property type="entry name" value="ACP-like"/>
    <property type="match status" value="1"/>
</dbReference>
<dbReference type="Pfam" id="PF14765">
    <property type="entry name" value="PS-DH"/>
    <property type="match status" value="1"/>
</dbReference>
<feature type="active site" description="Proton acceptor; for dehydratase activity" evidence="8">
    <location>
        <position position="994"/>
    </location>
</feature>
<dbReference type="InterPro" id="IPR020806">
    <property type="entry name" value="PKS_PP-bd"/>
</dbReference>
<keyword evidence="7" id="KW-0012">Acyltransferase</keyword>
<dbReference type="Pfam" id="PF21089">
    <property type="entry name" value="PKS_DH_N"/>
    <property type="match status" value="1"/>
</dbReference>
<evidence type="ECO:0000256" key="2">
    <source>
        <dbReference type="ARBA" id="ARBA00022553"/>
    </source>
</evidence>
<dbReference type="InterPro" id="IPR049551">
    <property type="entry name" value="PKS_DH_C"/>
</dbReference>
<dbReference type="InterPro" id="IPR057326">
    <property type="entry name" value="KR_dom"/>
</dbReference>
<dbReference type="Pfam" id="PF00109">
    <property type="entry name" value="ketoacyl-synt"/>
    <property type="match status" value="1"/>
</dbReference>
<dbReference type="GO" id="GO:0004312">
    <property type="term" value="F:fatty acid synthase activity"/>
    <property type="evidence" value="ECO:0007669"/>
    <property type="project" value="TreeGrafter"/>
</dbReference>